<dbReference type="EMBL" id="BK015850">
    <property type="protein sequence ID" value="DAE28080.1"/>
    <property type="molecule type" value="Genomic_DNA"/>
</dbReference>
<name>A0A8S5R9M9_9CAUD</name>
<protein>
    <submittedName>
        <fullName evidence="1">Major tail protein</fullName>
    </submittedName>
</protein>
<organism evidence="1">
    <name type="scientific">Siphoviridae sp. ctkfT29</name>
    <dbReference type="NCBI Taxonomy" id="2827278"/>
    <lineage>
        <taxon>Viruses</taxon>
        <taxon>Duplodnaviria</taxon>
        <taxon>Heunggongvirae</taxon>
        <taxon>Uroviricota</taxon>
        <taxon>Caudoviricetes</taxon>
    </lineage>
</organism>
<accession>A0A8S5R9M9</accession>
<evidence type="ECO:0000313" key="1">
    <source>
        <dbReference type="EMBL" id="DAE28080.1"/>
    </source>
</evidence>
<sequence>MGKFTVIPQDTFSGLQLDAGVLLKKFTPATPAAPADEDIICATTGGINATCVPTYSDLGEDVDNCPVNMKELKHLDSWECKLSFTSLGLSANAIKLALGAADIGDTSASKQDTITPRRDLKQTDFTDLWWVGDRADGGCVAIQIKNALSTGGFSLQTTKNGKGQLSVELTGHVSIDAQDTMPMVFYSLDASE</sequence>
<proteinExistence type="predicted"/>
<reference evidence="1" key="1">
    <citation type="journal article" date="2021" name="Proc. Natl. Acad. Sci. U.S.A.">
        <title>A Catalog of Tens of Thousands of Viruses from Human Metagenomes Reveals Hidden Associations with Chronic Diseases.</title>
        <authorList>
            <person name="Tisza M.J."/>
            <person name="Buck C.B."/>
        </authorList>
    </citation>
    <scope>NUCLEOTIDE SEQUENCE</scope>
    <source>
        <strain evidence="1">CtkfT29</strain>
    </source>
</reference>